<protein>
    <submittedName>
        <fullName evidence="7">Phosphatidic acid phosphatase</fullName>
    </submittedName>
</protein>
<gene>
    <name evidence="7" type="ORF">MEBOL_007338</name>
</gene>
<dbReference type="KEGG" id="mbd:MEBOL_007338"/>
<sequence>MKTRLSEHRTAQDTQWVELRAADLVIVFSCACAALLLLGPFRWAPGAGSSAFVFAVFALGPLLLRTLETYYPRQRLLAFVACFWLLPVVSVGHGMLGPLVNGVTPVLRDARIAALDQHLFGAQAAVVFGAWIPAWLMDVLLVCYYGHFVWPLVLGVALYFSGRREAFDEYLLALALFFACNFVLYTWVPAIGPRYFLFSSFSDSLQGLWLTPFLESAMRQPTFAKDCFPSGHTGTALLVLVYAWRFERRVFRVMFLPALGLIVATLVGRFHYATDLLCAMPLVLGAFGGAMTWSRLTRGSMTRQVEMDAIVRS</sequence>
<dbReference type="GO" id="GO:0016020">
    <property type="term" value="C:membrane"/>
    <property type="evidence" value="ECO:0007669"/>
    <property type="project" value="UniProtKB-SubCell"/>
</dbReference>
<evidence type="ECO:0000256" key="2">
    <source>
        <dbReference type="ARBA" id="ARBA00022692"/>
    </source>
</evidence>
<dbReference type="EMBL" id="CP022163">
    <property type="protein sequence ID" value="ATB33840.1"/>
    <property type="molecule type" value="Genomic_DNA"/>
</dbReference>
<keyword evidence="3 5" id="KW-1133">Transmembrane helix</keyword>
<dbReference type="AlphaFoldDB" id="A0A250IRG1"/>
<comment type="subcellular location">
    <subcellularLocation>
        <location evidence="1">Membrane</location>
        <topology evidence="1">Multi-pass membrane protein</topology>
    </subcellularLocation>
</comment>
<dbReference type="PANTHER" id="PTHR31310">
    <property type="match status" value="1"/>
</dbReference>
<evidence type="ECO:0000256" key="4">
    <source>
        <dbReference type="ARBA" id="ARBA00023136"/>
    </source>
</evidence>
<evidence type="ECO:0000256" key="1">
    <source>
        <dbReference type="ARBA" id="ARBA00004141"/>
    </source>
</evidence>
<dbReference type="OrthoDB" id="9775789at2"/>
<dbReference type="RefSeq" id="WP_095981821.1">
    <property type="nucleotide sequence ID" value="NZ_CP022163.1"/>
</dbReference>
<dbReference type="PANTHER" id="PTHR31310:SF7">
    <property type="entry name" value="PA-PHOSPHATASE RELATED-FAMILY PROTEIN DDB_G0268928"/>
    <property type="match status" value="1"/>
</dbReference>
<evidence type="ECO:0000313" key="7">
    <source>
        <dbReference type="EMBL" id="ATB33840.1"/>
    </source>
</evidence>
<feature type="transmembrane region" description="Helical" evidence="5">
    <location>
        <begin position="273"/>
        <end position="293"/>
    </location>
</feature>
<feature type="transmembrane region" description="Helical" evidence="5">
    <location>
        <begin position="21"/>
        <end position="41"/>
    </location>
</feature>
<keyword evidence="2 5" id="KW-0812">Transmembrane</keyword>
<dbReference type="InterPro" id="IPR052185">
    <property type="entry name" value="IPC_Synthase-Related"/>
</dbReference>
<keyword evidence="4 5" id="KW-0472">Membrane</keyword>
<feature type="transmembrane region" description="Helical" evidence="5">
    <location>
        <begin position="47"/>
        <end position="64"/>
    </location>
</feature>
<evidence type="ECO:0000313" key="8">
    <source>
        <dbReference type="Proteomes" id="UP000217289"/>
    </source>
</evidence>
<feature type="domain" description="Inositolphosphotransferase Aur1/Ipt1" evidence="6">
    <location>
        <begin position="113"/>
        <end position="287"/>
    </location>
</feature>
<evidence type="ECO:0000259" key="6">
    <source>
        <dbReference type="Pfam" id="PF14378"/>
    </source>
</evidence>
<dbReference type="Proteomes" id="UP000217289">
    <property type="component" value="Chromosome"/>
</dbReference>
<feature type="transmembrane region" description="Helical" evidence="5">
    <location>
        <begin position="135"/>
        <end position="158"/>
    </location>
</feature>
<organism evidence="7 8">
    <name type="scientific">Melittangium boletus DSM 14713</name>
    <dbReference type="NCBI Taxonomy" id="1294270"/>
    <lineage>
        <taxon>Bacteria</taxon>
        <taxon>Pseudomonadati</taxon>
        <taxon>Myxococcota</taxon>
        <taxon>Myxococcia</taxon>
        <taxon>Myxococcales</taxon>
        <taxon>Cystobacterineae</taxon>
        <taxon>Archangiaceae</taxon>
        <taxon>Melittangium</taxon>
    </lineage>
</organism>
<dbReference type="InterPro" id="IPR026841">
    <property type="entry name" value="Aur1/Ipt1"/>
</dbReference>
<feature type="transmembrane region" description="Helical" evidence="5">
    <location>
        <begin position="170"/>
        <end position="188"/>
    </location>
</feature>
<evidence type="ECO:0000256" key="3">
    <source>
        <dbReference type="ARBA" id="ARBA00022989"/>
    </source>
</evidence>
<feature type="transmembrane region" description="Helical" evidence="5">
    <location>
        <begin position="250"/>
        <end position="267"/>
    </location>
</feature>
<dbReference type="Pfam" id="PF14378">
    <property type="entry name" value="PAP2_3"/>
    <property type="match status" value="1"/>
</dbReference>
<reference evidence="7 8" key="1">
    <citation type="submission" date="2017-06" db="EMBL/GenBank/DDBJ databases">
        <authorList>
            <person name="Kim H.J."/>
            <person name="Triplett B.A."/>
        </authorList>
    </citation>
    <scope>NUCLEOTIDE SEQUENCE [LARGE SCALE GENOMIC DNA]</scope>
    <source>
        <strain evidence="7 8">DSM 14713</strain>
    </source>
</reference>
<keyword evidence="8" id="KW-1185">Reference proteome</keyword>
<name>A0A250IRG1_9BACT</name>
<accession>A0A250IRG1</accession>
<feature type="transmembrane region" description="Helical" evidence="5">
    <location>
        <begin position="76"/>
        <end position="96"/>
    </location>
</feature>
<evidence type="ECO:0000256" key="5">
    <source>
        <dbReference type="SAM" id="Phobius"/>
    </source>
</evidence>
<proteinExistence type="predicted"/>